<dbReference type="RefSeq" id="WP_076743120.1">
    <property type="nucleotide sequence ID" value="NZ_MPSB01000001.1"/>
</dbReference>
<reference evidence="1 2" key="1">
    <citation type="submission" date="2016-11" db="EMBL/GenBank/DDBJ databases">
        <title>Genome sequence of Sphingomonas jeddahensis G39.</title>
        <authorList>
            <person name="Poehlein A."/>
            <person name="Wuebbeler J.H."/>
            <person name="Steinbuechel A."/>
            <person name="Daniel R."/>
        </authorList>
    </citation>
    <scope>NUCLEOTIDE SEQUENCE [LARGE SCALE GENOMIC DNA]</scope>
    <source>
        <strain evidence="1 2">G39</strain>
    </source>
</reference>
<dbReference type="STRING" id="1915074.SPHI_03160"/>
<proteinExistence type="predicted"/>
<dbReference type="InterPro" id="IPR058532">
    <property type="entry name" value="YjbR/MT2646/Rv2570-like"/>
</dbReference>
<dbReference type="Proteomes" id="UP000188729">
    <property type="component" value="Unassembled WGS sequence"/>
</dbReference>
<dbReference type="OrthoDB" id="954305at2"/>
<dbReference type="EMBL" id="MPSB01000001">
    <property type="protein sequence ID" value="ONF97684.1"/>
    <property type="molecule type" value="Genomic_DNA"/>
</dbReference>
<gene>
    <name evidence="1" type="ORF">SPHI_03160</name>
</gene>
<dbReference type="AlphaFoldDB" id="A0A1V2EZW3"/>
<dbReference type="SUPFAM" id="SSF142906">
    <property type="entry name" value="YjbR-like"/>
    <property type="match status" value="1"/>
</dbReference>
<keyword evidence="2" id="KW-1185">Reference proteome</keyword>
<name>A0A1V2EZW3_9SPHN</name>
<dbReference type="Pfam" id="PF04237">
    <property type="entry name" value="YjbR"/>
    <property type="match status" value="1"/>
</dbReference>
<accession>A0A1V2EZW3</accession>
<dbReference type="InterPro" id="IPR038056">
    <property type="entry name" value="YjbR-like_sf"/>
</dbReference>
<protein>
    <recommendedName>
        <fullName evidence="3">MmcQ/YjbR family DNA-binding protein</fullName>
    </recommendedName>
</protein>
<organism evidence="1 2">
    <name type="scientific">Sphingomonas jeddahensis</name>
    <dbReference type="NCBI Taxonomy" id="1915074"/>
    <lineage>
        <taxon>Bacteria</taxon>
        <taxon>Pseudomonadati</taxon>
        <taxon>Pseudomonadota</taxon>
        <taxon>Alphaproteobacteria</taxon>
        <taxon>Sphingomonadales</taxon>
        <taxon>Sphingomonadaceae</taxon>
        <taxon>Sphingomonas</taxon>
    </lineage>
</organism>
<sequence>MNDWEDVVAFACALPEVTMAPYYGVPCPKVNNKAFVSPGREAGSFHVASPHDEKAVLLETDPDTFWQTPHYQNWPGVLVRFGSADPERVRTVIRRAWWDRATKAQRNSFGPRP</sequence>
<comment type="caution">
    <text evidence="1">The sequence shown here is derived from an EMBL/GenBank/DDBJ whole genome shotgun (WGS) entry which is preliminary data.</text>
</comment>
<evidence type="ECO:0000313" key="2">
    <source>
        <dbReference type="Proteomes" id="UP000188729"/>
    </source>
</evidence>
<evidence type="ECO:0008006" key="3">
    <source>
        <dbReference type="Google" id="ProtNLM"/>
    </source>
</evidence>
<evidence type="ECO:0000313" key="1">
    <source>
        <dbReference type="EMBL" id="ONF97684.1"/>
    </source>
</evidence>